<name>A0A9D7SCF3_9BACT</name>
<accession>A0A9D7SCF3</accession>
<gene>
    <name evidence="2" type="ORF">IPO85_18170</name>
</gene>
<dbReference type="SUPFAM" id="SSF49384">
    <property type="entry name" value="Carbohydrate-binding domain"/>
    <property type="match status" value="1"/>
</dbReference>
<evidence type="ECO:0000313" key="3">
    <source>
        <dbReference type="Proteomes" id="UP000808349"/>
    </source>
</evidence>
<reference evidence="2 3" key="1">
    <citation type="submission" date="2020-10" db="EMBL/GenBank/DDBJ databases">
        <title>Connecting structure to function with the recovery of over 1000 high-quality activated sludge metagenome-assembled genomes encoding full-length rRNA genes using long-read sequencing.</title>
        <authorList>
            <person name="Singleton C.M."/>
            <person name="Petriglieri F."/>
            <person name="Kristensen J.M."/>
            <person name="Kirkegaard R.H."/>
            <person name="Michaelsen T.Y."/>
            <person name="Andersen M.H."/>
            <person name="Karst S.M."/>
            <person name="Dueholm M.S."/>
            <person name="Nielsen P.H."/>
            <person name="Albertsen M."/>
        </authorList>
    </citation>
    <scope>NUCLEOTIDE SEQUENCE [LARGE SCALE GENOMIC DNA]</scope>
    <source>
        <strain evidence="2">Ribe_18-Q3-R11-54_BAT3C.373</strain>
    </source>
</reference>
<sequence>MVTISLTASGFQNITSLDYTLQWDTTVIQFINFEAPSNNPLGLSSGNFEAKTSPRKLISTWFDSGTGKTINDGTVIAKFVYQVKGSLEKKHTNSICKYTCTTFGVRQIR</sequence>
<dbReference type="AlphaFoldDB" id="A0A9D7SCF3"/>
<evidence type="ECO:0000313" key="2">
    <source>
        <dbReference type="EMBL" id="MBK9719399.1"/>
    </source>
</evidence>
<protein>
    <recommendedName>
        <fullName evidence="1">Cohesin domain-containing protein</fullName>
    </recommendedName>
</protein>
<dbReference type="EMBL" id="JADKFW010000021">
    <property type="protein sequence ID" value="MBK9719399.1"/>
    <property type="molecule type" value="Genomic_DNA"/>
</dbReference>
<organism evidence="2 3">
    <name type="scientific">Candidatus Defluviibacterium haderslevense</name>
    <dbReference type="NCBI Taxonomy" id="2981993"/>
    <lineage>
        <taxon>Bacteria</taxon>
        <taxon>Pseudomonadati</taxon>
        <taxon>Bacteroidota</taxon>
        <taxon>Saprospiria</taxon>
        <taxon>Saprospirales</taxon>
        <taxon>Saprospiraceae</taxon>
        <taxon>Candidatus Defluviibacterium</taxon>
    </lineage>
</organism>
<feature type="domain" description="Cohesin" evidence="1">
    <location>
        <begin position="2"/>
        <end position="99"/>
    </location>
</feature>
<dbReference type="Proteomes" id="UP000808349">
    <property type="component" value="Unassembled WGS sequence"/>
</dbReference>
<dbReference type="InterPro" id="IPR008965">
    <property type="entry name" value="CBM2/CBM3_carb-bd_dom_sf"/>
</dbReference>
<dbReference type="GO" id="GO:0000272">
    <property type="term" value="P:polysaccharide catabolic process"/>
    <property type="evidence" value="ECO:0007669"/>
    <property type="project" value="InterPro"/>
</dbReference>
<dbReference type="InterPro" id="IPR002102">
    <property type="entry name" value="Cohesin_dom"/>
</dbReference>
<evidence type="ECO:0000259" key="1">
    <source>
        <dbReference type="Pfam" id="PF00963"/>
    </source>
</evidence>
<dbReference type="GO" id="GO:0030246">
    <property type="term" value="F:carbohydrate binding"/>
    <property type="evidence" value="ECO:0007669"/>
    <property type="project" value="InterPro"/>
</dbReference>
<proteinExistence type="predicted"/>
<dbReference type="Gene3D" id="2.60.40.680">
    <property type="match status" value="1"/>
</dbReference>
<comment type="caution">
    <text evidence="2">The sequence shown here is derived from an EMBL/GenBank/DDBJ whole genome shotgun (WGS) entry which is preliminary data.</text>
</comment>
<dbReference type="Pfam" id="PF00963">
    <property type="entry name" value="Cohesin"/>
    <property type="match status" value="1"/>
</dbReference>